<dbReference type="EMBL" id="JAEAOA010001901">
    <property type="protein sequence ID" value="KAK3612478.1"/>
    <property type="molecule type" value="Genomic_DNA"/>
</dbReference>
<dbReference type="Proteomes" id="UP001195483">
    <property type="component" value="Unassembled WGS sequence"/>
</dbReference>
<keyword evidence="1" id="KW-0732">Signal</keyword>
<reference evidence="2" key="1">
    <citation type="journal article" date="2021" name="Genome Biol. Evol.">
        <title>A High-Quality Reference Genome for a Parasitic Bivalve with Doubly Uniparental Inheritance (Bivalvia: Unionida).</title>
        <authorList>
            <person name="Smith C.H."/>
        </authorList>
    </citation>
    <scope>NUCLEOTIDE SEQUENCE</scope>
    <source>
        <strain evidence="2">CHS0354</strain>
    </source>
</reference>
<protein>
    <submittedName>
        <fullName evidence="2">Uncharacterized protein</fullName>
    </submittedName>
</protein>
<dbReference type="PANTHER" id="PTHR10697:SF13">
    <property type="entry name" value="RICIN B LECTIN DOMAIN-CONTAINING PROTEIN"/>
    <property type="match status" value="1"/>
</dbReference>
<comment type="caution">
    <text evidence="2">The sequence shown here is derived from an EMBL/GenBank/DDBJ whole genome shotgun (WGS) entry which is preliminary data.</text>
</comment>
<reference evidence="2" key="2">
    <citation type="journal article" date="2021" name="Genome Biol. Evol.">
        <title>Developing a high-quality reference genome for a parasitic bivalve with doubly uniparental inheritance (Bivalvia: Unionida).</title>
        <authorList>
            <person name="Smith C.H."/>
        </authorList>
    </citation>
    <scope>NUCLEOTIDE SEQUENCE</scope>
    <source>
        <strain evidence="2">CHS0354</strain>
        <tissue evidence="2">Mantle</tissue>
    </source>
</reference>
<organism evidence="2 3">
    <name type="scientific">Potamilus streckersoni</name>
    <dbReference type="NCBI Taxonomy" id="2493646"/>
    <lineage>
        <taxon>Eukaryota</taxon>
        <taxon>Metazoa</taxon>
        <taxon>Spiralia</taxon>
        <taxon>Lophotrochozoa</taxon>
        <taxon>Mollusca</taxon>
        <taxon>Bivalvia</taxon>
        <taxon>Autobranchia</taxon>
        <taxon>Heteroconchia</taxon>
        <taxon>Palaeoheterodonta</taxon>
        <taxon>Unionida</taxon>
        <taxon>Unionoidea</taxon>
        <taxon>Unionidae</taxon>
        <taxon>Ambleminae</taxon>
        <taxon>Lampsilini</taxon>
        <taxon>Potamilus</taxon>
    </lineage>
</organism>
<dbReference type="InterPro" id="IPR001299">
    <property type="entry name" value="Ependymin"/>
</dbReference>
<proteinExistence type="predicted"/>
<feature type="chain" id="PRO_5042240824" evidence="1">
    <location>
        <begin position="17"/>
        <end position="212"/>
    </location>
</feature>
<dbReference type="GO" id="GO:0007160">
    <property type="term" value="P:cell-matrix adhesion"/>
    <property type="evidence" value="ECO:0007669"/>
    <property type="project" value="InterPro"/>
</dbReference>
<dbReference type="GO" id="GO:0005576">
    <property type="term" value="C:extracellular region"/>
    <property type="evidence" value="ECO:0007669"/>
    <property type="project" value="InterPro"/>
</dbReference>
<reference evidence="2" key="3">
    <citation type="submission" date="2023-05" db="EMBL/GenBank/DDBJ databases">
        <authorList>
            <person name="Smith C.H."/>
        </authorList>
    </citation>
    <scope>NUCLEOTIDE SEQUENCE</scope>
    <source>
        <strain evidence="2">CHS0354</strain>
        <tissue evidence="2">Mantle</tissue>
    </source>
</reference>
<keyword evidence="3" id="KW-1185">Reference proteome</keyword>
<sequence length="212" mass="22970">MLRIVLALISVATVMGEGCCPPDAWEGFEGLLAGSVQNGRTHLTKGGLMLHLNNTGKIIAIEEDLFVDDHEIKLKVIQDYNRGTEYMIIDGKCTKKTLEPWKPKCIPDDAQVVQNTYFGAGSATMAVKTYSFIDKGLQVYATATVNGCVPIVEAISGTTAEGVSTVDVVEFSGITPGIKDPSVFNIPSICNSVDIPFQYVPSLSRLRRSVFH</sequence>
<dbReference type="PANTHER" id="PTHR10697">
    <property type="entry name" value="MAMMALIAN EPENDYMIN-RELATED PROTEIN 1"/>
    <property type="match status" value="1"/>
</dbReference>
<gene>
    <name evidence="2" type="ORF">CHS0354_032094</name>
</gene>
<name>A0AAE0WEM6_9BIVA</name>
<dbReference type="AlphaFoldDB" id="A0AAE0WEM6"/>
<evidence type="ECO:0000313" key="3">
    <source>
        <dbReference type="Proteomes" id="UP001195483"/>
    </source>
</evidence>
<accession>A0AAE0WEM6</accession>
<feature type="signal peptide" evidence="1">
    <location>
        <begin position="1"/>
        <end position="16"/>
    </location>
</feature>
<evidence type="ECO:0000256" key="1">
    <source>
        <dbReference type="SAM" id="SignalP"/>
    </source>
</evidence>
<dbReference type="GO" id="GO:0005764">
    <property type="term" value="C:lysosome"/>
    <property type="evidence" value="ECO:0007669"/>
    <property type="project" value="TreeGrafter"/>
</dbReference>
<dbReference type="Pfam" id="PF00811">
    <property type="entry name" value="Ependymin"/>
    <property type="match status" value="1"/>
</dbReference>
<evidence type="ECO:0000313" key="2">
    <source>
        <dbReference type="EMBL" id="KAK3612478.1"/>
    </source>
</evidence>
<dbReference type="GO" id="GO:0005509">
    <property type="term" value="F:calcium ion binding"/>
    <property type="evidence" value="ECO:0007669"/>
    <property type="project" value="InterPro"/>
</dbReference>